<accession>A0A8K0DR79</accession>
<feature type="region of interest" description="Disordered" evidence="4">
    <location>
        <begin position="317"/>
        <end position="353"/>
    </location>
</feature>
<evidence type="ECO:0000313" key="7">
    <source>
        <dbReference type="EMBL" id="KAF3435171.1"/>
    </source>
</evidence>
<dbReference type="CDD" id="cd00202">
    <property type="entry name" value="ZnF_GATA"/>
    <property type="match status" value="1"/>
</dbReference>
<evidence type="ECO:0000256" key="1">
    <source>
        <dbReference type="ARBA" id="ARBA00023015"/>
    </source>
</evidence>
<sequence>MEMVNPQPLQARPYGNREDRLQQIPLQVERDDVDGGREVSINGVEDRTSSGMALSRSELTVAFELEVYVFPGVTPEKCCMQVKDAILDFHGDLHLLFSSGKNEKRDALKRKFDILAKKRLCRGHLDVVVKFASLKESYKADAGNWDSSDSIPCPESALRRCQHCGISEKCTPAMRRGPGGPRSLCNACGLMWVNKEGPLLSIKMSRYYVVFQTIVIADIHCSCDLWETPADIKPSSLEPETETLYHELEEQGSTEENKPEGLKSEIPSVRLAMAFRNTIFLALFFAVFAVRFAVFAVRSHINGGLAARQLLQTTTPQNLPKLSSLPSIPNMPKPTTLPPLPSIPATLPQPTLPTTQQLLPKPTLHPLPSLPATPTLPKLSLPPLLATSLPNFPSMPTIPSIPFLSPPPSKTSP</sequence>
<dbReference type="GO" id="GO:0043565">
    <property type="term" value="F:sequence-specific DNA binding"/>
    <property type="evidence" value="ECO:0007669"/>
    <property type="project" value="InterPro"/>
</dbReference>
<dbReference type="SUPFAM" id="SSF57716">
    <property type="entry name" value="Glucocorticoid receptor-like (DNA-binding domain)"/>
    <property type="match status" value="1"/>
</dbReference>
<keyword evidence="1" id="KW-0805">Transcription regulation</keyword>
<dbReference type="InterPro" id="IPR045280">
    <property type="entry name" value="TIFY-like"/>
</dbReference>
<protein>
    <recommendedName>
        <fullName evidence="6">GATA-type domain-containing protein</fullName>
    </recommendedName>
</protein>
<keyword evidence="2" id="KW-0238">DNA-binding</keyword>
<reference evidence="7" key="1">
    <citation type="submission" date="2020-03" db="EMBL/GenBank/DDBJ databases">
        <title>A high-quality chromosome-level genome assembly of a woody plant with both climbing and erect habits, Rhamnella rubrinervis.</title>
        <authorList>
            <person name="Lu Z."/>
            <person name="Yang Y."/>
            <person name="Zhu X."/>
            <person name="Sun Y."/>
        </authorList>
    </citation>
    <scope>NUCLEOTIDE SEQUENCE</scope>
    <source>
        <strain evidence="7">BYM</strain>
        <tissue evidence="7">Leaf</tissue>
    </source>
</reference>
<evidence type="ECO:0000313" key="8">
    <source>
        <dbReference type="Proteomes" id="UP000796880"/>
    </source>
</evidence>
<keyword evidence="5" id="KW-0812">Transmembrane</keyword>
<evidence type="ECO:0000259" key="6">
    <source>
        <dbReference type="PROSITE" id="PS00344"/>
    </source>
</evidence>
<gene>
    <name evidence="7" type="ORF">FNV43_RR22258</name>
</gene>
<proteinExistence type="predicted"/>
<evidence type="ECO:0000256" key="4">
    <source>
        <dbReference type="SAM" id="MobiDB-lite"/>
    </source>
</evidence>
<evidence type="ECO:0000256" key="3">
    <source>
        <dbReference type="ARBA" id="ARBA00023163"/>
    </source>
</evidence>
<keyword evidence="3" id="KW-0804">Transcription</keyword>
<dbReference type="InterPro" id="IPR013088">
    <property type="entry name" value="Znf_NHR/GATA"/>
</dbReference>
<feature type="compositionally biased region" description="Polar residues" evidence="4">
    <location>
        <begin position="317"/>
        <end position="327"/>
    </location>
</feature>
<evidence type="ECO:0000256" key="5">
    <source>
        <dbReference type="SAM" id="Phobius"/>
    </source>
</evidence>
<evidence type="ECO:0000256" key="2">
    <source>
        <dbReference type="ARBA" id="ARBA00023125"/>
    </source>
</evidence>
<dbReference type="PROSITE" id="PS00344">
    <property type="entry name" value="GATA_ZN_FINGER_1"/>
    <property type="match status" value="1"/>
</dbReference>
<keyword evidence="5" id="KW-0472">Membrane</keyword>
<dbReference type="OrthoDB" id="2162994at2759"/>
<dbReference type="SMART" id="SM00401">
    <property type="entry name" value="ZnF_GATA"/>
    <property type="match status" value="1"/>
</dbReference>
<name>A0A8K0DR79_9ROSA</name>
<keyword evidence="8" id="KW-1185">Reference proteome</keyword>
<dbReference type="Pfam" id="PF00320">
    <property type="entry name" value="GATA"/>
    <property type="match status" value="1"/>
</dbReference>
<feature type="transmembrane region" description="Helical" evidence="5">
    <location>
        <begin position="279"/>
        <end position="297"/>
    </location>
</feature>
<dbReference type="InterPro" id="IPR000679">
    <property type="entry name" value="Znf_GATA"/>
</dbReference>
<dbReference type="Proteomes" id="UP000796880">
    <property type="component" value="Unassembled WGS sequence"/>
</dbReference>
<dbReference type="PANTHER" id="PTHR46125">
    <property type="entry name" value="GATA TRANSCRIPTION FACTOR 28"/>
    <property type="match status" value="1"/>
</dbReference>
<dbReference type="PANTHER" id="PTHR46125:SF15">
    <property type="entry name" value="GATA TRANSCRIPTION FACTOR 19-LIKE ISOFORM X1"/>
    <property type="match status" value="1"/>
</dbReference>
<keyword evidence="5" id="KW-1133">Transmembrane helix</keyword>
<dbReference type="Gene3D" id="3.30.50.10">
    <property type="entry name" value="Erythroid Transcription Factor GATA-1, subunit A"/>
    <property type="match status" value="1"/>
</dbReference>
<feature type="compositionally biased region" description="Pro residues" evidence="4">
    <location>
        <begin position="329"/>
        <end position="342"/>
    </location>
</feature>
<dbReference type="GO" id="GO:0006355">
    <property type="term" value="P:regulation of DNA-templated transcription"/>
    <property type="evidence" value="ECO:0007669"/>
    <property type="project" value="InterPro"/>
</dbReference>
<organism evidence="7 8">
    <name type="scientific">Rhamnella rubrinervis</name>
    <dbReference type="NCBI Taxonomy" id="2594499"/>
    <lineage>
        <taxon>Eukaryota</taxon>
        <taxon>Viridiplantae</taxon>
        <taxon>Streptophyta</taxon>
        <taxon>Embryophyta</taxon>
        <taxon>Tracheophyta</taxon>
        <taxon>Spermatophyta</taxon>
        <taxon>Magnoliopsida</taxon>
        <taxon>eudicotyledons</taxon>
        <taxon>Gunneridae</taxon>
        <taxon>Pentapetalae</taxon>
        <taxon>rosids</taxon>
        <taxon>fabids</taxon>
        <taxon>Rosales</taxon>
        <taxon>Rhamnaceae</taxon>
        <taxon>rhamnoid group</taxon>
        <taxon>Rhamneae</taxon>
        <taxon>Rhamnella</taxon>
    </lineage>
</organism>
<dbReference type="EMBL" id="VOIH02000010">
    <property type="protein sequence ID" value="KAF3435171.1"/>
    <property type="molecule type" value="Genomic_DNA"/>
</dbReference>
<feature type="compositionally biased region" description="Low complexity" evidence="4">
    <location>
        <begin position="344"/>
        <end position="353"/>
    </location>
</feature>
<feature type="domain" description="GATA-type" evidence="6">
    <location>
        <begin position="161"/>
        <end position="188"/>
    </location>
</feature>
<dbReference type="GO" id="GO:0008270">
    <property type="term" value="F:zinc ion binding"/>
    <property type="evidence" value="ECO:0007669"/>
    <property type="project" value="InterPro"/>
</dbReference>
<dbReference type="AlphaFoldDB" id="A0A8K0DR79"/>
<comment type="caution">
    <text evidence="7">The sequence shown here is derived from an EMBL/GenBank/DDBJ whole genome shotgun (WGS) entry which is preliminary data.</text>
</comment>